<gene>
    <name evidence="3" type="ORF">OW763_01860</name>
</gene>
<evidence type="ECO:0000313" key="3">
    <source>
        <dbReference type="EMBL" id="MCY6483099.1"/>
    </source>
</evidence>
<keyword evidence="1" id="KW-0472">Membrane</keyword>
<comment type="caution">
    <text evidence="3">The sequence shown here is derived from an EMBL/GenBank/DDBJ whole genome shotgun (WGS) entry which is preliminary data.</text>
</comment>
<organism evidence="3 4">
    <name type="scientific">Clostridium aestuarii</name>
    <dbReference type="NCBI Taxonomy" id="338193"/>
    <lineage>
        <taxon>Bacteria</taxon>
        <taxon>Bacillati</taxon>
        <taxon>Bacillota</taxon>
        <taxon>Clostridia</taxon>
        <taxon>Eubacteriales</taxon>
        <taxon>Clostridiaceae</taxon>
        <taxon>Clostridium</taxon>
    </lineage>
</organism>
<dbReference type="InterPro" id="IPR029787">
    <property type="entry name" value="Nucleotide_cyclase"/>
</dbReference>
<dbReference type="Gene3D" id="3.30.450.20">
    <property type="entry name" value="PAS domain"/>
    <property type="match status" value="2"/>
</dbReference>
<dbReference type="NCBIfam" id="TIGR00254">
    <property type="entry name" value="GGDEF"/>
    <property type="match status" value="1"/>
</dbReference>
<name>A0ABT4CVV1_9CLOT</name>
<dbReference type="EC" id="2.7.7.65" evidence="3"/>
<dbReference type="SMART" id="SM00267">
    <property type="entry name" value="GGDEF"/>
    <property type="match status" value="1"/>
</dbReference>
<reference evidence="3" key="1">
    <citation type="submission" date="2022-12" db="EMBL/GenBank/DDBJ databases">
        <authorList>
            <person name="Wang J."/>
        </authorList>
    </citation>
    <scope>NUCLEOTIDE SEQUENCE</scope>
    <source>
        <strain evidence="3">HY-45-18</strain>
    </source>
</reference>
<evidence type="ECO:0000259" key="2">
    <source>
        <dbReference type="PROSITE" id="PS50887"/>
    </source>
</evidence>
<dbReference type="GO" id="GO:0052621">
    <property type="term" value="F:diguanylate cyclase activity"/>
    <property type="evidence" value="ECO:0007669"/>
    <property type="project" value="UniProtKB-EC"/>
</dbReference>
<dbReference type="Proteomes" id="UP001078443">
    <property type="component" value="Unassembled WGS sequence"/>
</dbReference>
<dbReference type="InterPro" id="IPR048760">
    <property type="entry name" value="VP0354-like_sensor_dom"/>
</dbReference>
<dbReference type="PANTHER" id="PTHR45138:SF23">
    <property type="entry name" value="SIGNALING PROTEIN"/>
    <property type="match status" value="1"/>
</dbReference>
<dbReference type="PANTHER" id="PTHR45138">
    <property type="entry name" value="REGULATORY COMPONENTS OF SENSORY TRANSDUCTION SYSTEM"/>
    <property type="match status" value="1"/>
</dbReference>
<dbReference type="CDD" id="cd01949">
    <property type="entry name" value="GGDEF"/>
    <property type="match status" value="1"/>
</dbReference>
<sequence length="450" mass="53001">MSNYQKSNHLSNEWLDFSKEKKIYDQIRLIDENGYEKIRINYNNGNPEIVANSELQNKKHRYYFKDSIKLENQEIFISKFDLNIENEDIDMLIKPMIRFSTPVFDNTGNKKGFIIVNYLAKSIMEQFDNISQNNIGKIFLLNSDSYWLIHKDTNKQWGFMFEEKKHINFKNEFSNAWEKITNNTTGQFYNEKGLFTFSTIFPLALTNPRDYILNYSKITLNEELWKVVSYIPFSEENIYFSNINIWYTIYEQFFKNYYLLSIVTILSFIICFLITSNKMSKDKISFYAAHDMMTDTFNRRAGIELLENEFDTVKKHEKPLTICFIDVNGLKIVNDNFGHEKGDELIKTVVTCIKNSVSVSDFIIRLGGDEFLIAMPNTSYSAAEKIWINISKTISEINDNDGRNYLVSISHGISEYTHNSKITLEQLINEADKKMYIEKNKIKKDFNLLR</sequence>
<keyword evidence="3" id="KW-0548">Nucleotidyltransferase</keyword>
<dbReference type="InterPro" id="IPR050469">
    <property type="entry name" value="Diguanylate_Cyclase"/>
</dbReference>
<feature type="domain" description="GGDEF" evidence="2">
    <location>
        <begin position="318"/>
        <end position="450"/>
    </location>
</feature>
<evidence type="ECO:0000313" key="4">
    <source>
        <dbReference type="Proteomes" id="UP001078443"/>
    </source>
</evidence>
<dbReference type="InterPro" id="IPR043128">
    <property type="entry name" value="Rev_trsase/Diguanyl_cyclase"/>
</dbReference>
<keyword evidence="4" id="KW-1185">Reference proteome</keyword>
<dbReference type="InterPro" id="IPR029151">
    <property type="entry name" value="Sensor-like_sf"/>
</dbReference>
<keyword evidence="3" id="KW-0808">Transferase</keyword>
<evidence type="ECO:0000256" key="1">
    <source>
        <dbReference type="SAM" id="Phobius"/>
    </source>
</evidence>
<protein>
    <submittedName>
        <fullName evidence="3">Diguanylate cyclase</fullName>
        <ecNumber evidence="3">2.7.7.65</ecNumber>
    </submittedName>
</protein>
<feature type="transmembrane region" description="Helical" evidence="1">
    <location>
        <begin position="257"/>
        <end position="275"/>
    </location>
</feature>
<dbReference type="SUPFAM" id="SSF55073">
    <property type="entry name" value="Nucleotide cyclase"/>
    <property type="match status" value="1"/>
</dbReference>
<dbReference type="SUPFAM" id="SSF103190">
    <property type="entry name" value="Sensory domain-like"/>
    <property type="match status" value="2"/>
</dbReference>
<dbReference type="Pfam" id="PF00990">
    <property type="entry name" value="GGDEF"/>
    <property type="match status" value="1"/>
</dbReference>
<proteinExistence type="predicted"/>
<dbReference type="PROSITE" id="PS50887">
    <property type="entry name" value="GGDEF"/>
    <property type="match status" value="1"/>
</dbReference>
<keyword evidence="1" id="KW-0812">Transmembrane</keyword>
<dbReference type="InterPro" id="IPR000160">
    <property type="entry name" value="GGDEF_dom"/>
</dbReference>
<accession>A0ABT4CVV1</accession>
<dbReference type="EMBL" id="JAPQER010000001">
    <property type="protein sequence ID" value="MCY6483099.1"/>
    <property type="molecule type" value="Genomic_DNA"/>
</dbReference>
<dbReference type="Pfam" id="PF21623">
    <property type="entry name" value="HK_sensor_dom_bact"/>
    <property type="match status" value="1"/>
</dbReference>
<dbReference type="Gene3D" id="3.30.70.270">
    <property type="match status" value="1"/>
</dbReference>
<keyword evidence="1" id="KW-1133">Transmembrane helix</keyword>